<dbReference type="HOGENOM" id="CLU_2268847_0_0_1"/>
<reference evidence="2" key="1">
    <citation type="journal article" date="2011" name="PLoS Biol.">
        <title>Gene gain and loss during evolution of obligate parasitism in the white rust pathogen of Arabidopsis thaliana.</title>
        <authorList>
            <person name="Kemen E."/>
            <person name="Gardiner A."/>
            <person name="Schultz-Larsen T."/>
            <person name="Kemen A.C."/>
            <person name="Balmuth A.L."/>
            <person name="Robert-Seilaniantz A."/>
            <person name="Bailey K."/>
            <person name="Holub E."/>
            <person name="Studholme D.J."/>
            <person name="Maclean D."/>
            <person name="Jones J.D."/>
        </authorList>
    </citation>
    <scope>NUCLEOTIDE SEQUENCE</scope>
</reference>
<protein>
    <submittedName>
        <fullName evidence="2">AlNc14C106G6229 protein</fullName>
    </submittedName>
</protein>
<sequence length="103" mass="11090">MLQHAKIQIPLRKKTYVVYGFLCARVCVNDPVVAYMCYVAEERCEARVEAQASCVACLEGANQADVGVLPVTNSSHVSSSSTAQTSTLAVKAPQKRKEGSETP</sequence>
<feature type="compositionally biased region" description="Low complexity" evidence="1">
    <location>
        <begin position="73"/>
        <end position="87"/>
    </location>
</feature>
<dbReference type="AlphaFoldDB" id="F0WI22"/>
<feature type="region of interest" description="Disordered" evidence="1">
    <location>
        <begin position="73"/>
        <end position="103"/>
    </location>
</feature>
<proteinExistence type="predicted"/>
<evidence type="ECO:0000313" key="2">
    <source>
        <dbReference type="EMBL" id="CCA20899.1"/>
    </source>
</evidence>
<name>F0WI22_9STRA</name>
<reference evidence="2" key="2">
    <citation type="submission" date="2011-02" db="EMBL/GenBank/DDBJ databases">
        <authorList>
            <person name="MacLean D."/>
        </authorList>
    </citation>
    <scope>NUCLEOTIDE SEQUENCE</scope>
</reference>
<dbReference type="EMBL" id="FR824151">
    <property type="protein sequence ID" value="CCA20899.1"/>
    <property type="molecule type" value="Genomic_DNA"/>
</dbReference>
<organism evidence="2">
    <name type="scientific">Albugo laibachii Nc14</name>
    <dbReference type="NCBI Taxonomy" id="890382"/>
    <lineage>
        <taxon>Eukaryota</taxon>
        <taxon>Sar</taxon>
        <taxon>Stramenopiles</taxon>
        <taxon>Oomycota</taxon>
        <taxon>Peronosporomycetes</taxon>
        <taxon>Albuginales</taxon>
        <taxon>Albuginaceae</taxon>
        <taxon>Albugo</taxon>
    </lineage>
</organism>
<accession>F0WI22</accession>
<gene>
    <name evidence="2" type="primary">AlNc14C106G6229</name>
    <name evidence="2" type="ORF">ALNC14_070420</name>
</gene>
<evidence type="ECO:0000256" key="1">
    <source>
        <dbReference type="SAM" id="MobiDB-lite"/>
    </source>
</evidence>